<dbReference type="InterPro" id="IPR036396">
    <property type="entry name" value="Cyt_P450_sf"/>
</dbReference>
<dbReference type="PANTHER" id="PTHR35805">
    <property type="entry name" value="ASPARTATE CARBAMOYLTRANSFERASE REGULATORY CHAIN"/>
    <property type="match status" value="1"/>
</dbReference>
<accession>A0ABP0S0Y8</accession>
<dbReference type="Proteomes" id="UP001642484">
    <property type="component" value="Unassembled WGS sequence"/>
</dbReference>
<evidence type="ECO:0000259" key="2">
    <source>
        <dbReference type="Pfam" id="PF02729"/>
    </source>
</evidence>
<dbReference type="InterPro" id="IPR001128">
    <property type="entry name" value="Cyt_P450"/>
</dbReference>
<name>A0ABP0S0Y8_9DINO</name>
<dbReference type="SUPFAM" id="SSF53671">
    <property type="entry name" value="Aspartate/ornithine carbamoyltransferase"/>
    <property type="match status" value="1"/>
</dbReference>
<dbReference type="InterPro" id="IPR006130">
    <property type="entry name" value="Asp/Orn_carbamoylTrfase"/>
</dbReference>
<gene>
    <name evidence="3" type="ORF">CCMP2556_LOCUS49583</name>
</gene>
<dbReference type="Gene3D" id="1.10.630.10">
    <property type="entry name" value="Cytochrome P450"/>
    <property type="match status" value="1"/>
</dbReference>
<keyword evidence="1" id="KW-0808">Transferase</keyword>
<organism evidence="3 4">
    <name type="scientific">Durusdinium trenchii</name>
    <dbReference type="NCBI Taxonomy" id="1381693"/>
    <lineage>
        <taxon>Eukaryota</taxon>
        <taxon>Sar</taxon>
        <taxon>Alveolata</taxon>
        <taxon>Dinophyceae</taxon>
        <taxon>Suessiales</taxon>
        <taxon>Symbiodiniaceae</taxon>
        <taxon>Durusdinium</taxon>
    </lineage>
</organism>
<sequence>MQEEKFKELRHIDVAMEAMEDGSLAGRSIHEVKDLSVSEQLYLYERTRRFKERKREDFQDAPPLCEVVDADVEERVDNPDSTVYLIFMEGSTRTRESLRNAAVYHGVKVNEFQAESSSFKKNETITDTIKMLSVYSTQRSIFVIRSALEGVCSWLRTAMGAHAKRMGVPTPSFVNAGDGLFTHPIGEFVDIFSLLEHNKWDRSAVHLALVGDLAHGRTAHSKVQGLKIFKKVRVDLVAPEIFGYPVEYTDRMREAGFEVRCFGSVEEYLERAGDVADVWYFYKPQFSKCGARTPASLRFGPERSHGLVAYGVFGALQVLTRLYWGWRTSSRMRQMLKDMPATNGKGHDQPAGWIVDNVANLERHHDWRREICEGVPIAKQLGFSWFPGPYLLLINDPAIVRHILKDEFNKYSKSDTTVDPFFFYLKEFLGDGIFIVKHGVGAEDSGKDWNQMRKVSSQIFSRKNFNTKMQEVFVSKSEQLRKFLQKQGDKPVDIQACFFNFTFDSIMDIFFGEQSNTAEGVPNVYGKAGLLRVCVCVCVCARVCVCVCVCLSKEITADSVPEFGRPSSKTSCEVFSSWIAIWRIRWQQAIHTPKAGV</sequence>
<dbReference type="Gene3D" id="3.40.50.1370">
    <property type="entry name" value="Aspartate/ornithine carbamoyltransferase"/>
    <property type="match status" value="2"/>
</dbReference>
<reference evidence="3 4" key="1">
    <citation type="submission" date="2024-02" db="EMBL/GenBank/DDBJ databases">
        <authorList>
            <person name="Chen Y."/>
            <person name="Shah S."/>
            <person name="Dougan E. K."/>
            <person name="Thang M."/>
            <person name="Chan C."/>
        </authorList>
    </citation>
    <scope>NUCLEOTIDE SEQUENCE [LARGE SCALE GENOMIC DNA]</scope>
</reference>
<dbReference type="Pfam" id="PF00067">
    <property type="entry name" value="p450"/>
    <property type="match status" value="1"/>
</dbReference>
<keyword evidence="4" id="KW-1185">Reference proteome</keyword>
<dbReference type="PANTHER" id="PTHR35805:SF1">
    <property type="entry name" value="ASPARTATE CARBAMOYLTRANSFERASE REGULATORY CHAIN"/>
    <property type="match status" value="1"/>
</dbReference>
<evidence type="ECO:0000313" key="4">
    <source>
        <dbReference type="Proteomes" id="UP001642484"/>
    </source>
</evidence>
<protein>
    <recommendedName>
        <fullName evidence="2">Aspartate/ornithine carbamoyltransferase carbamoyl-P binding domain-containing protein</fullName>
    </recommendedName>
</protein>
<dbReference type="InterPro" id="IPR006132">
    <property type="entry name" value="Asp/Orn_carbamoyltranf_P-bd"/>
</dbReference>
<dbReference type="EMBL" id="CAXAMN010026806">
    <property type="protein sequence ID" value="CAK9106001.1"/>
    <property type="molecule type" value="Genomic_DNA"/>
</dbReference>
<proteinExistence type="predicted"/>
<feature type="domain" description="Aspartate/ornithine carbamoyltransferase carbamoyl-P binding" evidence="2">
    <location>
        <begin position="27"/>
        <end position="195"/>
    </location>
</feature>
<evidence type="ECO:0000313" key="3">
    <source>
        <dbReference type="EMBL" id="CAK9106001.1"/>
    </source>
</evidence>
<evidence type="ECO:0000256" key="1">
    <source>
        <dbReference type="ARBA" id="ARBA00022679"/>
    </source>
</evidence>
<dbReference type="InterPro" id="IPR036901">
    <property type="entry name" value="Asp/Orn_carbamoylTrfase_sf"/>
</dbReference>
<dbReference type="InterPro" id="IPR002801">
    <property type="entry name" value="Asp_carbamoylTrfase_reg"/>
</dbReference>
<dbReference type="PROSITE" id="PS00097">
    <property type="entry name" value="CARBAMOYLTRANSFERASE"/>
    <property type="match status" value="1"/>
</dbReference>
<dbReference type="Pfam" id="PF02729">
    <property type="entry name" value="OTCace_N"/>
    <property type="match status" value="1"/>
</dbReference>
<dbReference type="SUPFAM" id="SSF48264">
    <property type="entry name" value="Cytochrome P450"/>
    <property type="match status" value="1"/>
</dbReference>
<comment type="caution">
    <text evidence="3">The sequence shown here is derived from an EMBL/GenBank/DDBJ whole genome shotgun (WGS) entry which is preliminary data.</text>
</comment>